<comment type="caution">
    <text evidence="2">The sequence shown here is derived from an EMBL/GenBank/DDBJ whole genome shotgun (WGS) entry which is preliminary data.</text>
</comment>
<dbReference type="PROSITE" id="PS50994">
    <property type="entry name" value="INTEGRASE"/>
    <property type="match status" value="1"/>
</dbReference>
<dbReference type="InterPro" id="IPR012337">
    <property type="entry name" value="RNaseH-like_sf"/>
</dbReference>
<dbReference type="InterPro" id="IPR050951">
    <property type="entry name" value="Retrovirus_Pol_polyprotein"/>
</dbReference>
<evidence type="ECO:0000313" key="2">
    <source>
        <dbReference type="EMBL" id="KAF2890165.1"/>
    </source>
</evidence>
<reference evidence="2" key="1">
    <citation type="submission" date="2019-08" db="EMBL/GenBank/DDBJ databases">
        <title>The genome of the North American firefly Photinus pyralis.</title>
        <authorList>
            <consortium name="Photinus pyralis genome working group"/>
            <person name="Fallon T.R."/>
            <person name="Sander Lower S.E."/>
            <person name="Weng J.-K."/>
        </authorList>
    </citation>
    <scope>NUCLEOTIDE SEQUENCE</scope>
    <source>
        <strain evidence="2">TRF0915ILg1</strain>
        <tissue evidence="2">Whole body</tissue>
    </source>
</reference>
<evidence type="ECO:0000259" key="1">
    <source>
        <dbReference type="PROSITE" id="PS50994"/>
    </source>
</evidence>
<evidence type="ECO:0000313" key="3">
    <source>
        <dbReference type="Proteomes" id="UP000801492"/>
    </source>
</evidence>
<organism evidence="2 3">
    <name type="scientific">Ignelater luminosus</name>
    <name type="common">Cucubano</name>
    <name type="synonym">Pyrophorus luminosus</name>
    <dbReference type="NCBI Taxonomy" id="2038154"/>
    <lineage>
        <taxon>Eukaryota</taxon>
        <taxon>Metazoa</taxon>
        <taxon>Ecdysozoa</taxon>
        <taxon>Arthropoda</taxon>
        <taxon>Hexapoda</taxon>
        <taxon>Insecta</taxon>
        <taxon>Pterygota</taxon>
        <taxon>Neoptera</taxon>
        <taxon>Endopterygota</taxon>
        <taxon>Coleoptera</taxon>
        <taxon>Polyphaga</taxon>
        <taxon>Elateriformia</taxon>
        <taxon>Elateroidea</taxon>
        <taxon>Elateridae</taxon>
        <taxon>Agrypninae</taxon>
        <taxon>Pyrophorini</taxon>
        <taxon>Ignelater</taxon>
    </lineage>
</organism>
<protein>
    <recommendedName>
        <fullName evidence="1">Integrase catalytic domain-containing protein</fullName>
    </recommendedName>
</protein>
<dbReference type="OrthoDB" id="8065885at2759"/>
<proteinExistence type="predicted"/>
<dbReference type="GO" id="GO:0015074">
    <property type="term" value="P:DNA integration"/>
    <property type="evidence" value="ECO:0007669"/>
    <property type="project" value="InterPro"/>
</dbReference>
<dbReference type="InterPro" id="IPR036397">
    <property type="entry name" value="RNaseH_sf"/>
</dbReference>
<dbReference type="Pfam" id="PF00665">
    <property type="entry name" value="rve"/>
    <property type="match status" value="1"/>
</dbReference>
<name>A0A8K0CMM1_IGNLU</name>
<dbReference type="Gene3D" id="3.30.420.10">
    <property type="entry name" value="Ribonuclease H-like superfamily/Ribonuclease H"/>
    <property type="match status" value="1"/>
</dbReference>
<dbReference type="EMBL" id="VTPC01057208">
    <property type="protein sequence ID" value="KAF2890165.1"/>
    <property type="molecule type" value="Genomic_DNA"/>
</dbReference>
<dbReference type="Proteomes" id="UP000801492">
    <property type="component" value="Unassembled WGS sequence"/>
</dbReference>
<gene>
    <name evidence="2" type="ORF">ILUMI_16008</name>
</gene>
<dbReference type="PANTHER" id="PTHR37984:SF13">
    <property type="entry name" value="RIBONUCLEASE H"/>
    <property type="match status" value="1"/>
</dbReference>
<dbReference type="GO" id="GO:0003676">
    <property type="term" value="F:nucleic acid binding"/>
    <property type="evidence" value="ECO:0007669"/>
    <property type="project" value="InterPro"/>
</dbReference>
<sequence>MKLIIAKGAIEKLRETFARFGLPKLLMSDNGPQLVSKELEEFLAKNGIRHVTSPPFNPACNGAEENTVKTFKKAIQAALVDQANKGV</sequence>
<feature type="domain" description="Integrase catalytic" evidence="1">
    <location>
        <begin position="1"/>
        <end position="87"/>
    </location>
</feature>
<dbReference type="SUPFAM" id="SSF53098">
    <property type="entry name" value="Ribonuclease H-like"/>
    <property type="match status" value="1"/>
</dbReference>
<dbReference type="AlphaFoldDB" id="A0A8K0CMM1"/>
<keyword evidence="3" id="KW-1185">Reference proteome</keyword>
<dbReference type="InterPro" id="IPR001584">
    <property type="entry name" value="Integrase_cat-core"/>
</dbReference>
<accession>A0A8K0CMM1</accession>
<dbReference type="PANTHER" id="PTHR37984">
    <property type="entry name" value="PROTEIN CBG26694"/>
    <property type="match status" value="1"/>
</dbReference>